<protein>
    <recommendedName>
        <fullName evidence="3">TonB-dependent receptor</fullName>
    </recommendedName>
</protein>
<sequence>MPTLIVSLRSRKATAGSFPSVGYTSIEGLYFAYRFAFFVGAPLAYFSASLGTLAQRAEVGLELERPLGSLPLSLTAAGSAGWHHESGLNIETTRLQYKVGLETSSIQFGPQTDWRASWTWTDATYGTGDRQGVLRLNSAVTHHLSPDATLTLSRNVLRVYPPTLATPPPPPLALDFINPEDLIDELRLEYAKTGMRGDAIATTFKIGAFYDYLPNTLSTNTTSVTVTYGERLPNLYHWQFEPEYNLDKQFVTLITDTGVAFGADVYFTVQAKYETATPRFEDLDYIVTAQIRNCFELSVKYRQVRQELWIALGISPSPQWQTQYQSERPNRVICDS</sequence>
<comment type="caution">
    <text evidence="1">The sequence shown here is derived from an EMBL/GenBank/DDBJ whole genome shotgun (WGS) entry which is preliminary data.</text>
</comment>
<name>A0A537IGD0_9BACT</name>
<evidence type="ECO:0000313" key="1">
    <source>
        <dbReference type="EMBL" id="TMI70299.1"/>
    </source>
</evidence>
<evidence type="ECO:0008006" key="3">
    <source>
        <dbReference type="Google" id="ProtNLM"/>
    </source>
</evidence>
<accession>A0A537IGD0</accession>
<dbReference type="AlphaFoldDB" id="A0A537IGD0"/>
<evidence type="ECO:0000313" key="2">
    <source>
        <dbReference type="Proteomes" id="UP000318834"/>
    </source>
</evidence>
<reference evidence="1 2" key="1">
    <citation type="journal article" date="2019" name="Nat. Microbiol.">
        <title>Mediterranean grassland soil C-N compound turnover is dependent on rainfall and depth, and is mediated by genomically divergent microorganisms.</title>
        <authorList>
            <person name="Diamond S."/>
            <person name="Andeer P.F."/>
            <person name="Li Z."/>
            <person name="Crits-Christoph A."/>
            <person name="Burstein D."/>
            <person name="Anantharaman K."/>
            <person name="Lane K.R."/>
            <person name="Thomas B.C."/>
            <person name="Pan C."/>
            <person name="Northen T.R."/>
            <person name="Banfield J.F."/>
        </authorList>
    </citation>
    <scope>NUCLEOTIDE SEQUENCE [LARGE SCALE GENOMIC DNA]</scope>
    <source>
        <strain evidence="1">NP_8</strain>
    </source>
</reference>
<proteinExistence type="predicted"/>
<gene>
    <name evidence="1" type="ORF">E6H05_13850</name>
</gene>
<organism evidence="1 2">
    <name type="scientific">Candidatus Segetimicrobium genomatis</name>
    <dbReference type="NCBI Taxonomy" id="2569760"/>
    <lineage>
        <taxon>Bacteria</taxon>
        <taxon>Bacillati</taxon>
        <taxon>Candidatus Sysuimicrobiota</taxon>
        <taxon>Candidatus Sysuimicrobiia</taxon>
        <taxon>Candidatus Sysuimicrobiales</taxon>
        <taxon>Candidatus Segetimicrobiaceae</taxon>
        <taxon>Candidatus Segetimicrobium</taxon>
    </lineage>
</organism>
<dbReference type="EMBL" id="VBAP01000154">
    <property type="protein sequence ID" value="TMI70299.1"/>
    <property type="molecule type" value="Genomic_DNA"/>
</dbReference>
<dbReference type="Proteomes" id="UP000318834">
    <property type="component" value="Unassembled WGS sequence"/>
</dbReference>